<name>A0ABQ2YPP4_9NEIS</name>
<organism evidence="1 2">
    <name type="scientific">Vogesella alkaliphila</name>
    <dbReference type="NCBI Taxonomy" id="1193621"/>
    <lineage>
        <taxon>Bacteria</taxon>
        <taxon>Pseudomonadati</taxon>
        <taxon>Pseudomonadota</taxon>
        <taxon>Betaproteobacteria</taxon>
        <taxon>Neisseriales</taxon>
        <taxon>Chromobacteriaceae</taxon>
        <taxon>Vogesella</taxon>
    </lineage>
</organism>
<keyword evidence="2" id="KW-1185">Reference proteome</keyword>
<gene>
    <name evidence="1" type="ORF">GCM10011290_16360</name>
</gene>
<evidence type="ECO:0000313" key="2">
    <source>
        <dbReference type="Proteomes" id="UP000600877"/>
    </source>
</evidence>
<reference evidence="2" key="1">
    <citation type="journal article" date="2019" name="Int. J. Syst. Evol. Microbiol.">
        <title>The Global Catalogue of Microorganisms (GCM) 10K type strain sequencing project: providing services to taxonomists for standard genome sequencing and annotation.</title>
        <authorList>
            <consortium name="The Broad Institute Genomics Platform"/>
            <consortium name="The Broad Institute Genome Sequencing Center for Infectious Disease"/>
            <person name="Wu L."/>
            <person name="Ma J."/>
        </authorList>
    </citation>
    <scope>NUCLEOTIDE SEQUENCE [LARGE SCALE GENOMIC DNA]</scope>
    <source>
        <strain evidence="2">KCTC 32041</strain>
    </source>
</reference>
<sequence length="104" mass="11095">MLESADELFQSLRAAMHGARSGGAPVMNGWGDAVQYRPLTTAAGEQFSVPEYILRLEGAGAGGWQLRYGEWTDYADIAGDAAGAAKALALAIEEMTARIEYRGK</sequence>
<proteinExistence type="predicted"/>
<evidence type="ECO:0000313" key="1">
    <source>
        <dbReference type="EMBL" id="GGX89263.1"/>
    </source>
</evidence>
<protein>
    <submittedName>
        <fullName evidence="1">Uncharacterized protein</fullName>
    </submittedName>
</protein>
<dbReference type="EMBL" id="BMYW01000004">
    <property type="protein sequence ID" value="GGX89263.1"/>
    <property type="molecule type" value="Genomic_DNA"/>
</dbReference>
<accession>A0ABQ2YPP4</accession>
<comment type="caution">
    <text evidence="1">The sequence shown here is derived from an EMBL/GenBank/DDBJ whole genome shotgun (WGS) entry which is preliminary data.</text>
</comment>
<dbReference type="Proteomes" id="UP000600877">
    <property type="component" value="Unassembled WGS sequence"/>
</dbReference>